<keyword evidence="5" id="KW-0408">Iron</keyword>
<name>A0ABN3PIP5_9MICO</name>
<comment type="cofactor">
    <cofactor evidence="1">
        <name>heme b</name>
        <dbReference type="ChEBI" id="CHEBI:60344"/>
    </cofactor>
</comment>
<protein>
    <recommendedName>
        <fullName evidence="12">Peroxidase</fullName>
    </recommendedName>
</protein>
<dbReference type="NCBIfam" id="TIGR01413">
    <property type="entry name" value="Dyp_perox_fam"/>
    <property type="match status" value="1"/>
</dbReference>
<dbReference type="InterPro" id="IPR048328">
    <property type="entry name" value="Dyp_perox_C"/>
</dbReference>
<dbReference type="PROSITE" id="PS51404">
    <property type="entry name" value="DYP_PEROXIDASE"/>
    <property type="match status" value="1"/>
</dbReference>
<dbReference type="Pfam" id="PF20628">
    <property type="entry name" value="Dyp_perox_C"/>
    <property type="match status" value="1"/>
</dbReference>
<evidence type="ECO:0000256" key="5">
    <source>
        <dbReference type="ARBA" id="ARBA00023004"/>
    </source>
</evidence>
<keyword evidence="2" id="KW-0575">Peroxidase</keyword>
<keyword evidence="4" id="KW-0560">Oxidoreductase</keyword>
<evidence type="ECO:0008006" key="12">
    <source>
        <dbReference type="Google" id="ProtNLM"/>
    </source>
</evidence>
<evidence type="ECO:0000259" key="8">
    <source>
        <dbReference type="Pfam" id="PF04261"/>
    </source>
</evidence>
<evidence type="ECO:0000256" key="1">
    <source>
        <dbReference type="ARBA" id="ARBA00001970"/>
    </source>
</evidence>
<dbReference type="PANTHER" id="PTHR30521:SF0">
    <property type="entry name" value="DYP-TYPE PEROXIDASE FAMILY PROTEIN"/>
    <property type="match status" value="1"/>
</dbReference>
<accession>A0ABN3PIP5</accession>
<evidence type="ECO:0000313" key="10">
    <source>
        <dbReference type="EMBL" id="GAA2586237.1"/>
    </source>
</evidence>
<organism evidence="10 11">
    <name type="scientific">Microbacterium binotii</name>
    <dbReference type="NCBI Taxonomy" id="462710"/>
    <lineage>
        <taxon>Bacteria</taxon>
        <taxon>Bacillati</taxon>
        <taxon>Actinomycetota</taxon>
        <taxon>Actinomycetes</taxon>
        <taxon>Micrococcales</taxon>
        <taxon>Microbacteriaceae</taxon>
        <taxon>Microbacterium</taxon>
    </lineage>
</organism>
<evidence type="ECO:0000256" key="2">
    <source>
        <dbReference type="ARBA" id="ARBA00022559"/>
    </source>
</evidence>
<evidence type="ECO:0000256" key="3">
    <source>
        <dbReference type="ARBA" id="ARBA00022723"/>
    </source>
</evidence>
<keyword evidence="3" id="KW-0479">Metal-binding</keyword>
<dbReference type="InterPro" id="IPR006314">
    <property type="entry name" value="Dyp_peroxidase"/>
</dbReference>
<dbReference type="Pfam" id="PF04261">
    <property type="entry name" value="Dyp_perox_N"/>
    <property type="match status" value="1"/>
</dbReference>
<dbReference type="EMBL" id="BAAARI010000017">
    <property type="protein sequence ID" value="GAA2586237.1"/>
    <property type="molecule type" value="Genomic_DNA"/>
</dbReference>
<dbReference type="PANTHER" id="PTHR30521">
    <property type="entry name" value="DEFERROCHELATASE/PEROXIDASE"/>
    <property type="match status" value="1"/>
</dbReference>
<dbReference type="InterPro" id="IPR048327">
    <property type="entry name" value="Dyp_perox_N"/>
</dbReference>
<comment type="similarity">
    <text evidence="6">Belongs to the DyP-type peroxidase family.</text>
</comment>
<proteinExistence type="inferred from homology"/>
<evidence type="ECO:0000256" key="6">
    <source>
        <dbReference type="ARBA" id="ARBA00025737"/>
    </source>
</evidence>
<dbReference type="InterPro" id="IPR011008">
    <property type="entry name" value="Dimeric_a/b-barrel"/>
</dbReference>
<gene>
    <name evidence="10" type="ORF">GCM10009862_26620</name>
</gene>
<keyword evidence="11" id="KW-1185">Reference proteome</keyword>
<evidence type="ECO:0000256" key="4">
    <source>
        <dbReference type="ARBA" id="ARBA00023002"/>
    </source>
</evidence>
<feature type="domain" description="Dyp-type peroxidase C-terminal" evidence="9">
    <location>
        <begin position="152"/>
        <end position="200"/>
    </location>
</feature>
<feature type="domain" description="Dyp-type peroxidase N-terminal" evidence="8">
    <location>
        <begin position="27"/>
        <end position="149"/>
    </location>
</feature>
<dbReference type="Proteomes" id="UP001500274">
    <property type="component" value="Unassembled WGS sequence"/>
</dbReference>
<evidence type="ECO:0000256" key="7">
    <source>
        <dbReference type="SAM" id="MobiDB-lite"/>
    </source>
</evidence>
<reference evidence="10 11" key="1">
    <citation type="journal article" date="2019" name="Int. J. Syst. Evol. Microbiol.">
        <title>The Global Catalogue of Microorganisms (GCM) 10K type strain sequencing project: providing services to taxonomists for standard genome sequencing and annotation.</title>
        <authorList>
            <consortium name="The Broad Institute Genomics Platform"/>
            <consortium name="The Broad Institute Genome Sequencing Center for Infectious Disease"/>
            <person name="Wu L."/>
            <person name="Ma J."/>
        </authorList>
    </citation>
    <scope>NUCLEOTIDE SEQUENCE [LARGE SCALE GENOMIC DNA]</scope>
    <source>
        <strain evidence="10 11">JCM 16365</strain>
    </source>
</reference>
<evidence type="ECO:0000313" key="11">
    <source>
        <dbReference type="Proteomes" id="UP001500274"/>
    </source>
</evidence>
<dbReference type="SUPFAM" id="SSF54909">
    <property type="entry name" value="Dimeric alpha+beta barrel"/>
    <property type="match status" value="1"/>
</dbReference>
<feature type="region of interest" description="Disordered" evidence="7">
    <location>
        <begin position="203"/>
        <end position="231"/>
    </location>
</feature>
<comment type="caution">
    <text evidence="10">The sequence shown here is derived from an EMBL/GenBank/DDBJ whole genome shotgun (WGS) entry which is preliminary data.</text>
</comment>
<evidence type="ECO:0000259" key="9">
    <source>
        <dbReference type="Pfam" id="PF20628"/>
    </source>
</evidence>
<sequence>MAESVRRADPSSFVPGAVQQFGSPLSTHAVFLVLRMAAGADALSRVRGVLADLSGTIKAVAFRDPSATLTCTVGIGSEIWPRLVGTPRPAQLRPFVPIVGEAHTAPATAGDLLFHIRADRADICFEFERQLMDALGDAVTTEDETACFRYFDRRDVLGFVDGTANPVGDDIADTVLVGDEDPDHAGGTYIVTQKSPLRLARAADRGAGGDHGQVEGRQHRARRCDERAEGP</sequence>